<organism evidence="6 7">
    <name type="scientific">Pseudocercospora fijiensis (strain CIRAD86)</name>
    <name type="common">Black leaf streak disease fungus</name>
    <name type="synonym">Mycosphaerella fijiensis</name>
    <dbReference type="NCBI Taxonomy" id="383855"/>
    <lineage>
        <taxon>Eukaryota</taxon>
        <taxon>Fungi</taxon>
        <taxon>Dikarya</taxon>
        <taxon>Ascomycota</taxon>
        <taxon>Pezizomycotina</taxon>
        <taxon>Dothideomycetes</taxon>
        <taxon>Dothideomycetidae</taxon>
        <taxon>Mycosphaerellales</taxon>
        <taxon>Mycosphaerellaceae</taxon>
        <taxon>Pseudocercospora</taxon>
    </lineage>
</organism>
<dbReference type="RefSeq" id="XP_007930460.1">
    <property type="nucleotide sequence ID" value="XM_007932269.1"/>
</dbReference>
<dbReference type="HOGENOM" id="CLU_002865_4_1_1"/>
<dbReference type="Gene3D" id="3.30.560.10">
    <property type="entry name" value="Glucose Oxidase, domain 3"/>
    <property type="match status" value="1"/>
</dbReference>
<dbReference type="GO" id="GO:0050660">
    <property type="term" value="F:flavin adenine dinucleotide binding"/>
    <property type="evidence" value="ECO:0007669"/>
    <property type="project" value="InterPro"/>
</dbReference>
<feature type="binding site" evidence="2">
    <location>
        <position position="264"/>
    </location>
    <ligand>
        <name>FAD</name>
        <dbReference type="ChEBI" id="CHEBI:57692"/>
    </ligand>
</feature>
<accession>M3A5F8</accession>
<dbReference type="InterPro" id="IPR036188">
    <property type="entry name" value="FAD/NAD-bd_sf"/>
</dbReference>
<feature type="signal peptide" evidence="3">
    <location>
        <begin position="1"/>
        <end position="17"/>
    </location>
</feature>
<dbReference type="PANTHER" id="PTHR11552">
    <property type="entry name" value="GLUCOSE-METHANOL-CHOLINE GMC OXIDOREDUCTASE"/>
    <property type="match status" value="1"/>
</dbReference>
<dbReference type="eggNOG" id="KOG1238">
    <property type="taxonomic scope" value="Eukaryota"/>
</dbReference>
<keyword evidence="2" id="KW-0285">Flavoprotein</keyword>
<dbReference type="Gene3D" id="3.50.50.60">
    <property type="entry name" value="FAD/NAD(P)-binding domain"/>
    <property type="match status" value="2"/>
</dbReference>
<dbReference type="GeneID" id="19331224"/>
<keyword evidence="2" id="KW-0274">FAD</keyword>
<dbReference type="Pfam" id="PF00732">
    <property type="entry name" value="GMC_oxred_N"/>
    <property type="match status" value="1"/>
</dbReference>
<name>M3A5F8_PSEFD</name>
<dbReference type="PIRSF" id="PIRSF000137">
    <property type="entry name" value="Alcohol_oxidase"/>
    <property type="match status" value="1"/>
</dbReference>
<gene>
    <name evidence="6" type="ORF">MYCFIDRAFT_142650</name>
</gene>
<dbReference type="InterPro" id="IPR012132">
    <property type="entry name" value="GMC_OxRdtase"/>
</dbReference>
<protein>
    <recommendedName>
        <fullName evidence="8">Glucose-methanol-choline oxidoreductase N-terminal domain-containing protein</fullName>
    </recommendedName>
</protein>
<evidence type="ECO:0000259" key="5">
    <source>
        <dbReference type="Pfam" id="PF05199"/>
    </source>
</evidence>
<evidence type="ECO:0000313" key="6">
    <source>
        <dbReference type="EMBL" id="EME79841.1"/>
    </source>
</evidence>
<reference evidence="6 7" key="1">
    <citation type="journal article" date="2012" name="PLoS Pathog.">
        <title>Diverse lifestyles and strategies of plant pathogenesis encoded in the genomes of eighteen Dothideomycetes fungi.</title>
        <authorList>
            <person name="Ohm R.A."/>
            <person name="Feau N."/>
            <person name="Henrissat B."/>
            <person name="Schoch C.L."/>
            <person name="Horwitz B.A."/>
            <person name="Barry K.W."/>
            <person name="Condon B.J."/>
            <person name="Copeland A.C."/>
            <person name="Dhillon B."/>
            <person name="Glaser F."/>
            <person name="Hesse C.N."/>
            <person name="Kosti I."/>
            <person name="LaButti K."/>
            <person name="Lindquist E.A."/>
            <person name="Lucas S."/>
            <person name="Salamov A.A."/>
            <person name="Bradshaw R.E."/>
            <person name="Ciuffetti L."/>
            <person name="Hamelin R.C."/>
            <person name="Kema G.H.J."/>
            <person name="Lawrence C."/>
            <person name="Scott J.A."/>
            <person name="Spatafora J.W."/>
            <person name="Turgeon B.G."/>
            <person name="de Wit P.J.G.M."/>
            <person name="Zhong S."/>
            <person name="Goodwin S.B."/>
            <person name="Grigoriev I.V."/>
        </authorList>
    </citation>
    <scope>NUCLEOTIDE SEQUENCE [LARGE SCALE GENOMIC DNA]</scope>
    <source>
        <strain evidence="6 7">CIRAD86</strain>
    </source>
</reference>
<evidence type="ECO:0000313" key="7">
    <source>
        <dbReference type="Proteomes" id="UP000016932"/>
    </source>
</evidence>
<proteinExistence type="inferred from homology"/>
<dbReference type="InterPro" id="IPR000172">
    <property type="entry name" value="GMC_OxRdtase_N"/>
</dbReference>
<dbReference type="Pfam" id="PF13450">
    <property type="entry name" value="NAD_binding_8"/>
    <property type="match status" value="1"/>
</dbReference>
<evidence type="ECO:0000259" key="4">
    <source>
        <dbReference type="Pfam" id="PF00732"/>
    </source>
</evidence>
<feature type="chain" id="PRO_5004031373" description="Glucose-methanol-choline oxidoreductase N-terminal domain-containing protein" evidence="3">
    <location>
        <begin position="18"/>
        <end position="581"/>
    </location>
</feature>
<evidence type="ECO:0008006" key="8">
    <source>
        <dbReference type="Google" id="ProtNLM"/>
    </source>
</evidence>
<evidence type="ECO:0000256" key="2">
    <source>
        <dbReference type="PIRSR" id="PIRSR000137-2"/>
    </source>
</evidence>
<feature type="domain" description="Glucose-methanol-choline oxidoreductase C-terminal" evidence="5">
    <location>
        <begin position="427"/>
        <end position="569"/>
    </location>
</feature>
<sequence length="581" mass="62098">MRNIAATLLAAAATVAAAPVVEERQNDLVFDYIVVGSGAGGGPLASRLARAGQSVLLIESGDDQGTNYNYTVPGFQAAVTQDPQIAWDIYVNHYQDQTRARRDPKYVEGKGILYPRAGTLGGCVSHNALIWITPHASDWDNIATITGDSSWSSANMQKYLAKIYEWQPTGPTDPAILLKDTTLVQHLAGGAAVMGVGPDPLAAVTGLGQTLLTDPNNTPGRDSLEGFYQIPLIQRGGQRVSVRDFIVDTENSGFPLTIRTNCHVTKINFNTTGSTPKAVGVEFLDGKHLYRASPLSGAAGTPGKATARKEVIMAGGSYNTVQTLKLSGVGPASELNRFGIEVVKDVPGLGKNMQDRYEIPVNARHPNDFSILDGCTFDAKPHDDNIDLFIFGGPVNFTGYFPRWGDAAVASHKVFSWYTLKAHTRNKAGTVELRSTNPLDTPIINFNYFDTGTTAGGADQKDVNALVQAIKMSREANQRYSNYAILGGTNFSEERPGAAADTDAALQQFVKDEAWGHHACCTAPIGSASDSNAVLDSKFRVRGIDGLRVVDASIFPAIPGIFITAPIMVASEKAADTILHG</sequence>
<keyword evidence="3" id="KW-0732">Signal</keyword>
<comment type="similarity">
    <text evidence="1">Belongs to the GMC oxidoreductase family.</text>
</comment>
<evidence type="ECO:0000256" key="3">
    <source>
        <dbReference type="SAM" id="SignalP"/>
    </source>
</evidence>
<dbReference type="AlphaFoldDB" id="M3A5F8"/>
<dbReference type="KEGG" id="pfj:MYCFIDRAFT_142650"/>
<dbReference type="GO" id="GO:0016614">
    <property type="term" value="F:oxidoreductase activity, acting on CH-OH group of donors"/>
    <property type="evidence" value="ECO:0007669"/>
    <property type="project" value="InterPro"/>
</dbReference>
<dbReference type="Proteomes" id="UP000016932">
    <property type="component" value="Unassembled WGS sequence"/>
</dbReference>
<keyword evidence="7" id="KW-1185">Reference proteome</keyword>
<dbReference type="EMBL" id="KB446562">
    <property type="protein sequence ID" value="EME79841.1"/>
    <property type="molecule type" value="Genomic_DNA"/>
</dbReference>
<comment type="cofactor">
    <cofactor evidence="2">
        <name>FAD</name>
        <dbReference type="ChEBI" id="CHEBI:57692"/>
    </cofactor>
</comment>
<feature type="domain" description="Glucose-methanol-choline oxidoreductase N-terminal" evidence="4">
    <location>
        <begin position="93"/>
        <end position="357"/>
    </location>
</feature>
<dbReference type="STRING" id="383855.M3A5F8"/>
<dbReference type="Pfam" id="PF05199">
    <property type="entry name" value="GMC_oxred_C"/>
    <property type="match status" value="1"/>
</dbReference>
<dbReference type="InterPro" id="IPR007867">
    <property type="entry name" value="GMC_OxRtase_C"/>
</dbReference>
<dbReference type="SUPFAM" id="SSF54373">
    <property type="entry name" value="FAD-linked reductases, C-terminal domain"/>
    <property type="match status" value="1"/>
</dbReference>
<dbReference type="PANTHER" id="PTHR11552:SF80">
    <property type="entry name" value="GMC OXIDOREDUCTASE"/>
    <property type="match status" value="1"/>
</dbReference>
<dbReference type="VEuPathDB" id="FungiDB:MYCFIDRAFT_142650"/>
<dbReference type="SUPFAM" id="SSF51905">
    <property type="entry name" value="FAD/NAD(P)-binding domain"/>
    <property type="match status" value="1"/>
</dbReference>
<evidence type="ECO:0000256" key="1">
    <source>
        <dbReference type="ARBA" id="ARBA00010790"/>
    </source>
</evidence>
<dbReference type="OrthoDB" id="269227at2759"/>